<feature type="transmembrane region" description="Helical" evidence="5">
    <location>
        <begin position="301"/>
        <end position="320"/>
    </location>
</feature>
<dbReference type="GO" id="GO:0042773">
    <property type="term" value="P:ATP synthesis coupled electron transport"/>
    <property type="evidence" value="ECO:0007669"/>
    <property type="project" value="InterPro"/>
</dbReference>
<dbReference type="AlphaFoldDB" id="A0A3T1CJ06"/>
<dbReference type="EMBL" id="AP019389">
    <property type="protein sequence ID" value="BBI20961.1"/>
    <property type="molecule type" value="Genomic_DNA"/>
</dbReference>
<evidence type="ECO:0000256" key="5">
    <source>
        <dbReference type="HAMAP-Rule" id="MF_00445"/>
    </source>
</evidence>
<evidence type="ECO:0000259" key="7">
    <source>
        <dbReference type="Pfam" id="PF00361"/>
    </source>
</evidence>
<dbReference type="EC" id="7.1.1.-" evidence="5"/>
<feature type="transmembrane region" description="Helical" evidence="5">
    <location>
        <begin position="38"/>
        <end position="57"/>
    </location>
</feature>
<keyword evidence="2 5" id="KW-0812">Transmembrane</keyword>
<feature type="transmembrane region" description="Helical" evidence="5">
    <location>
        <begin position="448"/>
        <end position="468"/>
    </location>
</feature>
<comment type="similarity">
    <text evidence="5">Belongs to the complex I subunit 2 family.</text>
</comment>
<feature type="domain" description="NADH:quinone oxidoreductase/Mrp antiporter transmembrane" evidence="7">
    <location>
        <begin position="128"/>
        <end position="422"/>
    </location>
</feature>
<keyword evidence="5" id="KW-1003">Cell membrane</keyword>
<keyword evidence="5" id="KW-0830">Ubiquinone</keyword>
<feature type="transmembrane region" description="Helical" evidence="5">
    <location>
        <begin position="406"/>
        <end position="427"/>
    </location>
</feature>
<protein>
    <recommendedName>
        <fullName evidence="5">NADH-quinone oxidoreductase subunit N</fullName>
        <ecNumber evidence="5">7.1.1.-</ecNumber>
    </recommendedName>
    <alternativeName>
        <fullName evidence="5">NADH dehydrogenase I subunit N</fullName>
    </alternativeName>
    <alternativeName>
        <fullName evidence="5">NDH-1 subunit N</fullName>
    </alternativeName>
</protein>
<keyword evidence="3 5" id="KW-1133">Transmembrane helix</keyword>
<comment type="catalytic activity">
    <reaction evidence="5">
        <text>a quinone + NADH + 5 H(+)(in) = a quinol + NAD(+) + 4 H(+)(out)</text>
        <dbReference type="Rhea" id="RHEA:57888"/>
        <dbReference type="ChEBI" id="CHEBI:15378"/>
        <dbReference type="ChEBI" id="CHEBI:24646"/>
        <dbReference type="ChEBI" id="CHEBI:57540"/>
        <dbReference type="ChEBI" id="CHEBI:57945"/>
        <dbReference type="ChEBI" id="CHEBI:132124"/>
    </reaction>
</comment>
<comment type="function">
    <text evidence="5">NDH-1 shuttles electrons from NADH, via FMN and iron-sulfur (Fe-S) centers, to quinones in the respiratory chain. The immediate electron acceptor for the enzyme in this species is believed to be ubiquinone. Couples the redox reaction to proton translocation (for every two electrons transferred, four hydrogen ions are translocated across the cytoplasmic membrane), and thus conserves the redox energy in a proton gradient.</text>
</comment>
<dbReference type="NCBIfam" id="NF004440">
    <property type="entry name" value="PRK05777.1-3"/>
    <property type="match status" value="1"/>
</dbReference>
<dbReference type="PANTHER" id="PTHR22773">
    <property type="entry name" value="NADH DEHYDROGENASE"/>
    <property type="match status" value="1"/>
</dbReference>
<organism evidence="8 9">
    <name type="scientific">Qipengyuania flava</name>
    <dbReference type="NCBI Taxonomy" id="192812"/>
    <lineage>
        <taxon>Bacteria</taxon>
        <taxon>Pseudomonadati</taxon>
        <taxon>Pseudomonadota</taxon>
        <taxon>Alphaproteobacteria</taxon>
        <taxon>Sphingomonadales</taxon>
        <taxon>Erythrobacteraceae</taxon>
        <taxon>Qipengyuania</taxon>
    </lineage>
</organism>
<dbReference type="NCBIfam" id="TIGR01770">
    <property type="entry name" value="NDH_I_N"/>
    <property type="match status" value="1"/>
</dbReference>
<comment type="subcellular location">
    <subcellularLocation>
        <location evidence="5">Cell membrane</location>
        <topology evidence="5">Multi-pass membrane protein</topology>
    </subcellularLocation>
    <subcellularLocation>
        <location evidence="1">Endomembrane system</location>
        <topology evidence="1">Multi-pass membrane protein</topology>
    </subcellularLocation>
    <subcellularLocation>
        <location evidence="6">Membrane</location>
        <topology evidence="6">Multi-pass membrane protein</topology>
    </subcellularLocation>
</comment>
<feature type="transmembrane region" description="Helical" evidence="5">
    <location>
        <begin position="275"/>
        <end position="294"/>
    </location>
</feature>
<reference evidence="8 9" key="1">
    <citation type="submission" date="2019-01" db="EMBL/GenBank/DDBJ databases">
        <title>Complete genome sequence of Erythrobacter flavus KJ5.</title>
        <authorList>
            <person name="Kanesaki Y."/>
            <person name="Brotosudarmo T."/>
            <person name="Moriuchi R."/>
            <person name="Awai K."/>
        </authorList>
    </citation>
    <scope>NUCLEOTIDE SEQUENCE [LARGE SCALE GENOMIC DNA]</scope>
    <source>
        <strain evidence="8 9">KJ5</strain>
    </source>
</reference>
<dbReference type="Proteomes" id="UP000290057">
    <property type="component" value="Chromosome"/>
</dbReference>
<dbReference type="InterPro" id="IPR001750">
    <property type="entry name" value="ND/Mrp_TM"/>
</dbReference>
<feature type="transmembrane region" description="Helical" evidence="5">
    <location>
        <begin position="207"/>
        <end position="230"/>
    </location>
</feature>
<dbReference type="InterPro" id="IPR010096">
    <property type="entry name" value="NADH-Q_OxRdtase_suN/2"/>
</dbReference>
<feature type="transmembrane region" description="Helical" evidence="5">
    <location>
        <begin position="6"/>
        <end position="26"/>
    </location>
</feature>
<comment type="subunit">
    <text evidence="5">NDH-1 is composed of 14 different subunits. Subunits NuoA, H, J, K, L, M, N constitute the membrane sector of the complex.</text>
</comment>
<keyword evidence="9" id="KW-1185">Reference proteome</keyword>
<evidence type="ECO:0000313" key="8">
    <source>
        <dbReference type="EMBL" id="BBI20961.1"/>
    </source>
</evidence>
<dbReference type="GO" id="GO:0050136">
    <property type="term" value="F:NADH dehydrogenase (quinone) (non-electrogenic) activity"/>
    <property type="evidence" value="ECO:0007669"/>
    <property type="project" value="UniProtKB-UniRule"/>
</dbReference>
<keyword evidence="5" id="KW-1278">Translocase</keyword>
<gene>
    <name evidence="5 8" type="primary">nuoN</name>
    <name evidence="8" type="ORF">EKJ_18080</name>
</gene>
<accession>A0A3T1CJ06</accession>
<evidence type="ECO:0000256" key="2">
    <source>
        <dbReference type="ARBA" id="ARBA00022692"/>
    </source>
</evidence>
<keyword evidence="5" id="KW-0520">NAD</keyword>
<sequence length="487" mass="51375">MDYATSFYFTATEIGLSLAGLALLLVAGWQGNKSARTVTIISVAALFGAAIFSIGLFDRATGEVAGRAFGDLYRADAFGSFAKVLIYVAAAAVLIVTPRFFERIDAYRAEYPVLMLFNAVGMGMMVSATDLITLYIGLEMSSLSSYVLASFLRNDERSSEAGLKYFVLGALASGIILYGISLVYGFTGSTNYAGIRAAFEASFSTGALFGVVFVLAGLAFKISAVPFHMWTPDVYEGAPTPVTAFFASAPKVAAMGMLLRMAMDPFGGEADAWRQIVIFAALASIVVGALGAIGQQNLKRLLAYSSINNVGFIMIGLAAATPAGVAGALTYLAIYVAMTIGSFTALLMLRAPDGTNLETFADISGLSTKRPALAWSLLALMFSLAGIPPLFGFWGKFVVFQAAVQADLVALAAIGIAASVIGAFYYLKFIKVMFFDEPTREVEATSPVSHWVVLGICVAIMSPLGYLLTVPLGEWTAQAAASFVAAM</sequence>
<evidence type="ECO:0000256" key="6">
    <source>
        <dbReference type="RuleBase" id="RU000320"/>
    </source>
</evidence>
<feature type="transmembrane region" description="Helical" evidence="5">
    <location>
        <begin position="332"/>
        <end position="351"/>
    </location>
</feature>
<evidence type="ECO:0000256" key="4">
    <source>
        <dbReference type="ARBA" id="ARBA00023136"/>
    </source>
</evidence>
<evidence type="ECO:0000313" key="9">
    <source>
        <dbReference type="Proteomes" id="UP000290057"/>
    </source>
</evidence>
<dbReference type="HAMAP" id="MF_00445">
    <property type="entry name" value="NDH1_NuoN_1"/>
    <property type="match status" value="1"/>
</dbReference>
<feature type="transmembrane region" description="Helical" evidence="5">
    <location>
        <begin position="165"/>
        <end position="187"/>
    </location>
</feature>
<evidence type="ECO:0000256" key="1">
    <source>
        <dbReference type="ARBA" id="ARBA00004127"/>
    </source>
</evidence>
<feature type="transmembrane region" description="Helical" evidence="5">
    <location>
        <begin position="77"/>
        <end position="97"/>
    </location>
</feature>
<keyword evidence="5" id="KW-0813">Transport</keyword>
<dbReference type="GO" id="GO:0008137">
    <property type="term" value="F:NADH dehydrogenase (ubiquinone) activity"/>
    <property type="evidence" value="ECO:0007669"/>
    <property type="project" value="InterPro"/>
</dbReference>
<dbReference type="GO" id="GO:0012505">
    <property type="term" value="C:endomembrane system"/>
    <property type="evidence" value="ECO:0007669"/>
    <property type="project" value="UniProtKB-SubCell"/>
</dbReference>
<keyword evidence="4 5" id="KW-0472">Membrane</keyword>
<proteinExistence type="inferred from homology"/>
<dbReference type="RefSeq" id="WP_130586629.1">
    <property type="nucleotide sequence ID" value="NZ_AP019389.1"/>
</dbReference>
<name>A0A3T1CJ06_9SPHN</name>
<dbReference type="GO" id="GO:0048038">
    <property type="term" value="F:quinone binding"/>
    <property type="evidence" value="ECO:0007669"/>
    <property type="project" value="UniProtKB-KW"/>
</dbReference>
<dbReference type="GO" id="GO:0005886">
    <property type="term" value="C:plasma membrane"/>
    <property type="evidence" value="ECO:0007669"/>
    <property type="project" value="UniProtKB-SubCell"/>
</dbReference>
<evidence type="ECO:0000256" key="3">
    <source>
        <dbReference type="ARBA" id="ARBA00022989"/>
    </source>
</evidence>
<feature type="transmembrane region" description="Helical" evidence="5">
    <location>
        <begin position="372"/>
        <end position="394"/>
    </location>
</feature>
<dbReference type="Pfam" id="PF00361">
    <property type="entry name" value="Proton_antipo_M"/>
    <property type="match status" value="1"/>
</dbReference>
<keyword evidence="5" id="KW-0874">Quinone</keyword>